<dbReference type="Proteomes" id="UP000307874">
    <property type="component" value="Unassembled WGS sequence"/>
</dbReference>
<keyword evidence="2" id="KW-1185">Reference proteome</keyword>
<comment type="caution">
    <text evidence="1">The sequence shown here is derived from an EMBL/GenBank/DDBJ whole genome shotgun (WGS) entry which is preliminary data.</text>
</comment>
<evidence type="ECO:0000313" key="1">
    <source>
        <dbReference type="EMBL" id="TNB47502.1"/>
    </source>
</evidence>
<organism evidence="1 2">
    <name type="scientific">Martelella lutilitoris</name>
    <dbReference type="NCBI Taxonomy" id="2583532"/>
    <lineage>
        <taxon>Bacteria</taxon>
        <taxon>Pseudomonadati</taxon>
        <taxon>Pseudomonadota</taxon>
        <taxon>Alphaproteobacteria</taxon>
        <taxon>Hyphomicrobiales</taxon>
        <taxon>Aurantimonadaceae</taxon>
        <taxon>Martelella</taxon>
    </lineage>
</organism>
<dbReference type="SUPFAM" id="SSF56281">
    <property type="entry name" value="Metallo-hydrolase/oxidoreductase"/>
    <property type="match status" value="1"/>
</dbReference>
<dbReference type="InterPro" id="IPR036866">
    <property type="entry name" value="RibonucZ/Hydroxyglut_hydro"/>
</dbReference>
<dbReference type="AlphaFoldDB" id="A0A5C4JQM8"/>
<dbReference type="OrthoDB" id="450111at2"/>
<accession>A0A5C4JQM8</accession>
<dbReference type="InterPro" id="IPR025638">
    <property type="entry name" value="DUF4336"/>
</dbReference>
<reference evidence="1 2" key="2">
    <citation type="submission" date="2019-06" db="EMBL/GenBank/DDBJ databases">
        <title>Martelella lutilitoris sp. nov., isolated from a tidal mudflat.</title>
        <authorList>
            <person name="Kim Y.-J."/>
        </authorList>
    </citation>
    <scope>NUCLEOTIDE SEQUENCE [LARGE SCALE GENOMIC DNA]</scope>
    <source>
        <strain evidence="1 2">GH2-6</strain>
    </source>
</reference>
<proteinExistence type="predicted"/>
<sequence length="230" mass="25543">MFKEFGPSLWISDGPVVTANMGFRYPTRMAVIRLKDGGLVIWSPVAASPALVGAVTSLGAPRFIVAPNTLHHLFLQEWAESFPAADIFGPRALAQKRSDIAFAGFLEDEAVVAQWSGEIERVVVDGNRIMTEVVFFHPDSGTAIFTDLIQHFERSWFSGWRGAVARLDAMQGAEPAVPRKFRVAFSDRAATREKVGRILQWPTVQVLFAHGAPVRRDGQAFLKRAFAWLY</sequence>
<gene>
    <name evidence="1" type="ORF">FF124_11635</name>
</gene>
<evidence type="ECO:0000313" key="2">
    <source>
        <dbReference type="Proteomes" id="UP000307874"/>
    </source>
</evidence>
<protein>
    <submittedName>
        <fullName evidence="1">DUF4336 domain-containing protein</fullName>
    </submittedName>
</protein>
<reference evidence="1 2" key="1">
    <citation type="submission" date="2019-05" db="EMBL/GenBank/DDBJ databases">
        <authorList>
            <person name="Lee S.D."/>
        </authorList>
    </citation>
    <scope>NUCLEOTIDE SEQUENCE [LARGE SCALE GENOMIC DNA]</scope>
    <source>
        <strain evidence="1 2">GH2-6</strain>
    </source>
</reference>
<name>A0A5C4JQM8_9HYPH</name>
<dbReference type="Pfam" id="PF14234">
    <property type="entry name" value="DUF4336"/>
    <property type="match status" value="1"/>
</dbReference>
<dbReference type="RefSeq" id="WP_138748663.1">
    <property type="nucleotide sequence ID" value="NZ_VCLB01000006.1"/>
</dbReference>
<dbReference type="EMBL" id="VCLB01000006">
    <property type="protein sequence ID" value="TNB47502.1"/>
    <property type="molecule type" value="Genomic_DNA"/>
</dbReference>
<dbReference type="PANTHER" id="PTHR33835">
    <property type="entry name" value="YALI0C07656P"/>
    <property type="match status" value="1"/>
</dbReference>
<dbReference type="PANTHER" id="PTHR33835:SF1">
    <property type="entry name" value="METALLO-BETA-LACTAMASE DOMAIN-CONTAINING PROTEIN"/>
    <property type="match status" value="1"/>
</dbReference>